<comment type="caution">
    <text evidence="8">The sequence shown here is derived from an EMBL/GenBank/DDBJ whole genome shotgun (WGS) entry which is preliminary data.</text>
</comment>
<evidence type="ECO:0000256" key="2">
    <source>
        <dbReference type="ARBA" id="ARBA00009824"/>
    </source>
</evidence>
<comment type="subcellular location">
    <subcellularLocation>
        <location evidence="1">Membrane</location>
        <topology evidence="1">Multi-pass membrane protein</topology>
    </subcellularLocation>
</comment>
<evidence type="ECO:0000256" key="3">
    <source>
        <dbReference type="ARBA" id="ARBA00022692"/>
    </source>
</evidence>
<evidence type="ECO:0008006" key="10">
    <source>
        <dbReference type="Google" id="ProtNLM"/>
    </source>
</evidence>
<evidence type="ECO:0000256" key="1">
    <source>
        <dbReference type="ARBA" id="ARBA00004141"/>
    </source>
</evidence>
<keyword evidence="5 7" id="KW-0472">Membrane</keyword>
<evidence type="ECO:0000313" key="9">
    <source>
        <dbReference type="Proteomes" id="UP000053447"/>
    </source>
</evidence>
<evidence type="ECO:0000256" key="7">
    <source>
        <dbReference type="SAM" id="Phobius"/>
    </source>
</evidence>
<keyword evidence="9" id="KW-1185">Reference proteome</keyword>
<keyword evidence="4 7" id="KW-1133">Transmembrane helix</keyword>
<protein>
    <recommendedName>
        <fullName evidence="10">DUF726-domain-containing protein</fullName>
    </recommendedName>
</protein>
<dbReference type="GeneID" id="28941996"/>
<reference evidence="9" key="1">
    <citation type="journal article" date="2016" name="Nat. Commun.">
        <title>Genome analysis of three Pneumocystis species reveals adaptation mechanisms to life exclusively in mammalian hosts.</title>
        <authorList>
            <person name="Ma L."/>
            <person name="Chen Z."/>
            <person name="Huang D.W."/>
            <person name="Kutty G."/>
            <person name="Ishihara M."/>
            <person name="Wang H."/>
            <person name="Abouelleil A."/>
            <person name="Bishop L."/>
            <person name="Davey E."/>
            <person name="Deng R."/>
            <person name="Deng X."/>
            <person name="Fan L."/>
            <person name="Fantoni G."/>
            <person name="Fitzgerald M."/>
            <person name="Gogineni E."/>
            <person name="Goldberg J.M."/>
            <person name="Handley G."/>
            <person name="Hu X."/>
            <person name="Huber C."/>
            <person name="Jiao X."/>
            <person name="Jones K."/>
            <person name="Levin J.Z."/>
            <person name="Liu Y."/>
            <person name="Macdonald P."/>
            <person name="Melnikov A."/>
            <person name="Raley C."/>
            <person name="Sassi M."/>
            <person name="Sherman B.T."/>
            <person name="Song X."/>
            <person name="Sykes S."/>
            <person name="Tran B."/>
            <person name="Walsh L."/>
            <person name="Xia Y."/>
            <person name="Yang J."/>
            <person name="Young S."/>
            <person name="Zeng Q."/>
            <person name="Zheng X."/>
            <person name="Stephens R."/>
            <person name="Nusbaum C."/>
            <person name="Birren B.W."/>
            <person name="Azadi P."/>
            <person name="Lempicki R.A."/>
            <person name="Cuomo C.A."/>
            <person name="Kovacs J.A."/>
        </authorList>
    </citation>
    <scope>NUCLEOTIDE SEQUENCE [LARGE SCALE GENOMIC DNA]</scope>
    <source>
        <strain evidence="9">RU7</strain>
    </source>
</reference>
<dbReference type="InterPro" id="IPR029058">
    <property type="entry name" value="AB_hydrolase_fold"/>
</dbReference>
<feature type="region of interest" description="Disordered" evidence="6">
    <location>
        <begin position="819"/>
        <end position="838"/>
    </location>
</feature>
<evidence type="ECO:0000256" key="6">
    <source>
        <dbReference type="SAM" id="MobiDB-lite"/>
    </source>
</evidence>
<evidence type="ECO:0000256" key="5">
    <source>
        <dbReference type="ARBA" id="ARBA00023136"/>
    </source>
</evidence>
<accession>A0A0W4ZDU6</accession>
<evidence type="ECO:0000256" key="4">
    <source>
        <dbReference type="ARBA" id="ARBA00022989"/>
    </source>
</evidence>
<sequence>MKFGDAEKRDIAEEEEFHELFEKKCENSRVLFEEKASWTENLNFETKFDKDNFFHCIEEKEEYSENEQEAKEIEKAPEIYGYDERDEKEMEIPIYLSHLGNQDNIHNEIYNACLGESTNEWKTMEYLMSNDLESEEEDQYMRMPLANEWQEENSKGYTKLNLDENDLSDESLDEKTSYLFSHETAGNNDLTILSQMEFTKDLLSEEQRIAYVSLCKLVLVEMIQEISSLPLPLRRNNGHMFISASQNMELWSQKILARLYAHMDISPDEQVMVERLSKHGVVVSDMAFILMSSTHTNHPTYISSNNYGDLNAEEPPLFVSNINALKNSSDFSNKDILKLDIRWTILCDLFLLLVADSVYDSRSRVFLQRLGKTLSVSALEITMFEKRITDELVIQEKFETSKNRDAVVIRDNLPKNKRYMLMALATISGGLVIGLSSGILAPLIGAGLGAAFTTIGVAGTTGFLAGSGGAALITTGGVVTGSSIAVKKMSNRIKNIETFEFKPLYDNKRLNLLITVPGWMLNEDDVRLPFSTIDPIMGDVYSVLWEPEILQSMGKSINILATEILTQSLQQVLGQTVLVALMNALQWPLMLTKLGYLIDNPFITSLQRAKAAGIVLADILLHRKLGVRPISLVGFSLGSRVIYYCLLELARKHAYGIIQDVYLFGTPVVINQNNWIKASSVVAGRFVNGYITNDWVLGCLFRITYSGIGRIAGLQPIEKLPNIENLDLTDLVDGHMYYREAMPKLMKKVGWVIRSEEFEEIEVPDPDKHRERQRELLESIEIAKKNIKHSKKISKNSNLRKLNIFRKKEKNAINSNTCNNVNKQLSSPSSPLSKDHYASSDMEKLQKLNCNFNTKEFQDVFATLNLESTETDNVEKTT</sequence>
<comment type="similarity">
    <text evidence="2">Belongs to the TMCO4 family.</text>
</comment>
<dbReference type="PANTHER" id="PTHR17920:SF3">
    <property type="entry name" value="TRANSMEMBRANE AND COILED-COIL DOMAIN-CONTAINING PROTEIN 4"/>
    <property type="match status" value="1"/>
</dbReference>
<dbReference type="eggNOG" id="KOG2385">
    <property type="taxonomic scope" value="Eukaryota"/>
</dbReference>
<organism evidence="8 9">
    <name type="scientific">Pneumocystis jirovecii (strain RU7)</name>
    <name type="common">Human pneumocystis pneumonia agent</name>
    <dbReference type="NCBI Taxonomy" id="1408657"/>
    <lineage>
        <taxon>Eukaryota</taxon>
        <taxon>Fungi</taxon>
        <taxon>Dikarya</taxon>
        <taxon>Ascomycota</taxon>
        <taxon>Taphrinomycotina</taxon>
        <taxon>Pneumocystomycetes</taxon>
        <taxon>Pneumocystaceae</taxon>
        <taxon>Pneumocystis</taxon>
    </lineage>
</organism>
<evidence type="ECO:0000313" key="8">
    <source>
        <dbReference type="EMBL" id="KTW26561.1"/>
    </source>
</evidence>
<dbReference type="GO" id="GO:0016020">
    <property type="term" value="C:membrane"/>
    <property type="evidence" value="ECO:0007669"/>
    <property type="project" value="UniProtKB-SubCell"/>
</dbReference>
<dbReference type="GO" id="GO:0035652">
    <property type="term" value="P:clathrin-coated vesicle cargo loading"/>
    <property type="evidence" value="ECO:0007669"/>
    <property type="project" value="EnsemblFungi"/>
</dbReference>
<dbReference type="OrthoDB" id="277931at2759"/>
<dbReference type="EMBL" id="LFWA01000017">
    <property type="protein sequence ID" value="KTW26561.1"/>
    <property type="molecule type" value="Genomic_DNA"/>
</dbReference>
<feature type="transmembrane region" description="Helical" evidence="7">
    <location>
        <begin position="464"/>
        <end position="486"/>
    </location>
</feature>
<name>A0A0W4ZDU6_PNEJ7</name>
<dbReference type="GO" id="GO:0035650">
    <property type="term" value="F:AP-1 adaptor complex binding"/>
    <property type="evidence" value="ECO:0007669"/>
    <property type="project" value="EnsemblFungi"/>
</dbReference>
<gene>
    <name evidence="8" type="ORF">T551_03478</name>
</gene>
<dbReference type="RefSeq" id="XP_018228090.1">
    <property type="nucleotide sequence ID" value="XM_018375741.1"/>
</dbReference>
<dbReference type="VEuPathDB" id="FungiDB:T551_03478"/>
<keyword evidence="3 7" id="KW-0812">Transmembrane</keyword>
<dbReference type="PANTHER" id="PTHR17920">
    <property type="entry name" value="TRANSMEMBRANE AND COILED-COIL DOMAIN-CONTAINING PROTEIN 4 TMCO4"/>
    <property type="match status" value="1"/>
</dbReference>
<dbReference type="Proteomes" id="UP000053447">
    <property type="component" value="Unassembled WGS sequence"/>
</dbReference>
<dbReference type="InterPro" id="IPR007941">
    <property type="entry name" value="DUF726"/>
</dbReference>
<proteinExistence type="inferred from homology"/>
<dbReference type="AlphaFoldDB" id="A0A0W4ZDU6"/>
<feature type="transmembrane region" description="Helical" evidence="7">
    <location>
        <begin position="419"/>
        <end position="444"/>
    </location>
</feature>
<dbReference type="SUPFAM" id="SSF53474">
    <property type="entry name" value="alpha/beta-Hydrolases"/>
    <property type="match status" value="1"/>
</dbReference>
<dbReference type="Pfam" id="PF05277">
    <property type="entry name" value="DUF726"/>
    <property type="match status" value="1"/>
</dbReference>